<keyword evidence="1" id="KW-0472">Membrane</keyword>
<sequence length="60" mass="6219">MSTAIAISLYLLGLIGAVAAVGRDVAPGPREWAIIVIWPVGVFWSVITGLAAPLMGKLSK</sequence>
<accession>A0A839U9H9</accession>
<keyword evidence="3" id="KW-1185">Reference proteome</keyword>
<dbReference type="EMBL" id="JACHXN010000003">
    <property type="protein sequence ID" value="MBB3144899.1"/>
    <property type="molecule type" value="Genomic_DNA"/>
</dbReference>
<protein>
    <submittedName>
        <fullName evidence="2">Uncharacterized protein</fullName>
    </submittedName>
</protein>
<feature type="transmembrane region" description="Helical" evidence="1">
    <location>
        <begin position="32"/>
        <end position="55"/>
    </location>
</feature>
<keyword evidence="1" id="KW-0812">Transmembrane</keyword>
<evidence type="ECO:0000313" key="3">
    <source>
        <dbReference type="Proteomes" id="UP000554520"/>
    </source>
</evidence>
<dbReference type="RefSeq" id="WP_183661283.1">
    <property type="nucleotide sequence ID" value="NZ_JACHXN010000003.1"/>
</dbReference>
<proteinExistence type="predicted"/>
<organism evidence="2 3">
    <name type="scientific">Phyllobacterium trifolii</name>
    <dbReference type="NCBI Taxonomy" id="300193"/>
    <lineage>
        <taxon>Bacteria</taxon>
        <taxon>Pseudomonadati</taxon>
        <taxon>Pseudomonadota</taxon>
        <taxon>Alphaproteobacteria</taxon>
        <taxon>Hyphomicrobiales</taxon>
        <taxon>Phyllobacteriaceae</taxon>
        <taxon>Phyllobacterium</taxon>
    </lineage>
</organism>
<comment type="caution">
    <text evidence="2">The sequence shown here is derived from an EMBL/GenBank/DDBJ whole genome shotgun (WGS) entry which is preliminary data.</text>
</comment>
<gene>
    <name evidence="2" type="ORF">FHS21_001300</name>
</gene>
<dbReference type="AlphaFoldDB" id="A0A839U9H9"/>
<evidence type="ECO:0000313" key="2">
    <source>
        <dbReference type="EMBL" id="MBB3144899.1"/>
    </source>
</evidence>
<reference evidence="2 3" key="1">
    <citation type="submission" date="2020-08" db="EMBL/GenBank/DDBJ databases">
        <title>Genomic Encyclopedia of Type Strains, Phase III (KMG-III): the genomes of soil and plant-associated and newly described type strains.</title>
        <authorList>
            <person name="Whitman W."/>
        </authorList>
    </citation>
    <scope>NUCLEOTIDE SEQUENCE [LARGE SCALE GENOMIC DNA]</scope>
    <source>
        <strain evidence="2 3">CECT 7015</strain>
    </source>
</reference>
<dbReference type="Proteomes" id="UP000554520">
    <property type="component" value="Unassembled WGS sequence"/>
</dbReference>
<name>A0A839U9H9_9HYPH</name>
<keyword evidence="1" id="KW-1133">Transmembrane helix</keyword>
<evidence type="ECO:0000256" key="1">
    <source>
        <dbReference type="SAM" id="Phobius"/>
    </source>
</evidence>